<protein>
    <submittedName>
        <fullName evidence="2">Uncharacterized protein</fullName>
    </submittedName>
</protein>
<accession>A0A3S3VMA0</accession>
<comment type="caution">
    <text evidence="2">The sequence shown here is derived from an EMBL/GenBank/DDBJ whole genome shotgun (WGS) entry which is preliminary data.</text>
</comment>
<organism evidence="2 3">
    <name type="scientific">Falsigemmobacter intermedius</name>
    <dbReference type="NCBI Taxonomy" id="1553448"/>
    <lineage>
        <taxon>Bacteria</taxon>
        <taxon>Pseudomonadati</taxon>
        <taxon>Pseudomonadota</taxon>
        <taxon>Alphaproteobacteria</taxon>
        <taxon>Rhodobacterales</taxon>
        <taxon>Paracoccaceae</taxon>
        <taxon>Falsigemmobacter</taxon>
    </lineage>
</organism>
<dbReference type="Proteomes" id="UP000287168">
    <property type="component" value="Unassembled WGS sequence"/>
</dbReference>
<dbReference type="PROSITE" id="PS51257">
    <property type="entry name" value="PROKAR_LIPOPROTEIN"/>
    <property type="match status" value="1"/>
</dbReference>
<gene>
    <name evidence="2" type="ORF">EP867_15060</name>
</gene>
<evidence type="ECO:0000313" key="2">
    <source>
        <dbReference type="EMBL" id="RWY38853.1"/>
    </source>
</evidence>
<sequence>MPVLPLKASLHSLLASALLLLSGCGVFDRDELFLRPSQYDARTAFVPMPVERAWVTAPGLRALYQRPVFEGYEQRLSLANPTVLPGDNLMVLRVRDNIVPEARLVFEEFTRWTGGLPAPFEGLTAGELMRGEDEMGPYFYAEHRSGPDTVCIFGLRRLNGSHREIPARGDVMDVQLRNCLRGSPEEALAPLLAASLRSAPGAAQPDGTSRLLSPLAGPGL</sequence>
<name>A0A3S3VMA0_9RHOB</name>
<evidence type="ECO:0000313" key="3">
    <source>
        <dbReference type="Proteomes" id="UP000287168"/>
    </source>
</evidence>
<keyword evidence="3" id="KW-1185">Reference proteome</keyword>
<proteinExistence type="predicted"/>
<dbReference type="OrthoDB" id="7856340at2"/>
<dbReference type="RefSeq" id="WP_128490308.1">
    <property type="nucleotide sequence ID" value="NZ_JBHLXB010000152.1"/>
</dbReference>
<feature type="region of interest" description="Disordered" evidence="1">
    <location>
        <begin position="199"/>
        <end position="220"/>
    </location>
</feature>
<dbReference type="AlphaFoldDB" id="A0A3S3VMA0"/>
<evidence type="ECO:0000256" key="1">
    <source>
        <dbReference type="SAM" id="MobiDB-lite"/>
    </source>
</evidence>
<reference evidence="2 3" key="1">
    <citation type="journal article" date="2015" name="Int. J. Syst. Evol. Microbiol.">
        <title>Gemmobacter intermedius sp. nov., isolated from a white stork (Ciconia ciconia).</title>
        <authorList>
            <person name="Kampfer P."/>
            <person name="Jerzak L."/>
            <person name="Wilharm G."/>
            <person name="Golke J."/>
            <person name="Busse H.J."/>
            <person name="Glaeser S.P."/>
        </authorList>
    </citation>
    <scope>NUCLEOTIDE SEQUENCE [LARGE SCALE GENOMIC DNA]</scope>
    <source>
        <strain evidence="2 3">119/4</strain>
    </source>
</reference>
<dbReference type="EMBL" id="SBLC01000028">
    <property type="protein sequence ID" value="RWY38853.1"/>
    <property type="molecule type" value="Genomic_DNA"/>
</dbReference>